<keyword evidence="1" id="KW-0805">Transcription regulation</keyword>
<dbReference type="PANTHER" id="PTHR43280:SF28">
    <property type="entry name" value="HTH-TYPE TRANSCRIPTIONAL ACTIVATOR RHAS"/>
    <property type="match status" value="1"/>
</dbReference>
<dbReference type="Proteomes" id="UP001596110">
    <property type="component" value="Unassembled WGS sequence"/>
</dbReference>
<comment type="caution">
    <text evidence="5">The sequence shown here is derived from an EMBL/GenBank/DDBJ whole genome shotgun (WGS) entry which is preliminary data.</text>
</comment>
<dbReference type="PRINTS" id="PR00032">
    <property type="entry name" value="HTHARAC"/>
</dbReference>
<evidence type="ECO:0000313" key="5">
    <source>
        <dbReference type="EMBL" id="MFC5631577.1"/>
    </source>
</evidence>
<keyword evidence="3" id="KW-0804">Transcription</keyword>
<evidence type="ECO:0000313" key="6">
    <source>
        <dbReference type="Proteomes" id="UP001596110"/>
    </source>
</evidence>
<reference evidence="6" key="1">
    <citation type="journal article" date="2019" name="Int. J. Syst. Evol. Microbiol.">
        <title>The Global Catalogue of Microorganisms (GCM) 10K type strain sequencing project: providing services to taxonomists for standard genome sequencing and annotation.</title>
        <authorList>
            <consortium name="The Broad Institute Genomics Platform"/>
            <consortium name="The Broad Institute Genome Sequencing Center for Infectious Disease"/>
            <person name="Wu L."/>
            <person name="Ma J."/>
        </authorList>
    </citation>
    <scope>NUCLEOTIDE SEQUENCE [LARGE SCALE GENOMIC DNA]</scope>
    <source>
        <strain evidence="6">DT43</strain>
    </source>
</reference>
<dbReference type="InterPro" id="IPR009057">
    <property type="entry name" value="Homeodomain-like_sf"/>
</dbReference>
<organism evidence="5 6">
    <name type="scientific">Streptococcus caledonicus</name>
    <dbReference type="NCBI Taxonomy" id="2614158"/>
    <lineage>
        <taxon>Bacteria</taxon>
        <taxon>Bacillati</taxon>
        <taxon>Bacillota</taxon>
        <taxon>Bacilli</taxon>
        <taxon>Lactobacillales</taxon>
        <taxon>Streptococcaceae</taxon>
        <taxon>Streptococcus</taxon>
    </lineage>
</organism>
<gene>
    <name evidence="5" type="ORF">ACFPQ3_08325</name>
</gene>
<dbReference type="Gene3D" id="2.60.120.10">
    <property type="entry name" value="Jelly Rolls"/>
    <property type="match status" value="1"/>
</dbReference>
<accession>A0ABW0UG35</accession>
<dbReference type="Gene3D" id="1.10.10.60">
    <property type="entry name" value="Homeodomain-like"/>
    <property type="match status" value="2"/>
</dbReference>
<dbReference type="SMART" id="SM00342">
    <property type="entry name" value="HTH_ARAC"/>
    <property type="match status" value="1"/>
</dbReference>
<dbReference type="InterPro" id="IPR018060">
    <property type="entry name" value="HTH_AraC"/>
</dbReference>
<dbReference type="InterPro" id="IPR020449">
    <property type="entry name" value="Tscrpt_reg_AraC-type_HTH"/>
</dbReference>
<dbReference type="InterPro" id="IPR014710">
    <property type="entry name" value="RmlC-like_jellyroll"/>
</dbReference>
<name>A0ABW0UG35_9STRE</name>
<evidence type="ECO:0000256" key="2">
    <source>
        <dbReference type="ARBA" id="ARBA00023125"/>
    </source>
</evidence>
<dbReference type="InterPro" id="IPR037923">
    <property type="entry name" value="HTH-like"/>
</dbReference>
<dbReference type="InterPro" id="IPR003313">
    <property type="entry name" value="AraC-bd"/>
</dbReference>
<feature type="domain" description="HTH araC/xylS-type" evidence="4">
    <location>
        <begin position="225"/>
        <end position="322"/>
    </location>
</feature>
<dbReference type="PANTHER" id="PTHR43280">
    <property type="entry name" value="ARAC-FAMILY TRANSCRIPTIONAL REGULATOR"/>
    <property type="match status" value="1"/>
</dbReference>
<dbReference type="CDD" id="cd06996">
    <property type="entry name" value="cupin_Lmo2851-like_N"/>
    <property type="match status" value="1"/>
</dbReference>
<dbReference type="Pfam" id="PF02311">
    <property type="entry name" value="AraC_binding"/>
    <property type="match status" value="1"/>
</dbReference>
<dbReference type="SUPFAM" id="SSF51215">
    <property type="entry name" value="Regulatory protein AraC"/>
    <property type="match status" value="1"/>
</dbReference>
<dbReference type="SUPFAM" id="SSF46689">
    <property type="entry name" value="Homeodomain-like"/>
    <property type="match status" value="1"/>
</dbReference>
<dbReference type="PROSITE" id="PS00041">
    <property type="entry name" value="HTH_ARAC_FAMILY_1"/>
    <property type="match status" value="1"/>
</dbReference>
<dbReference type="PROSITE" id="PS01124">
    <property type="entry name" value="HTH_ARAC_FAMILY_2"/>
    <property type="match status" value="1"/>
</dbReference>
<evidence type="ECO:0000259" key="4">
    <source>
        <dbReference type="PROSITE" id="PS01124"/>
    </source>
</evidence>
<proteinExistence type="predicted"/>
<evidence type="ECO:0000256" key="3">
    <source>
        <dbReference type="ARBA" id="ARBA00023163"/>
    </source>
</evidence>
<dbReference type="Pfam" id="PF12833">
    <property type="entry name" value="HTH_18"/>
    <property type="match status" value="1"/>
</dbReference>
<keyword evidence="2" id="KW-0238">DNA-binding</keyword>
<dbReference type="InterPro" id="IPR018062">
    <property type="entry name" value="HTH_AraC-typ_CS"/>
</dbReference>
<sequence length="328" mass="38220">MTKLKNFLFLHTEHEEKQLSEHQFVSDFPELKQLNDADIPIISQQIFGTNKEVYISKHSRFADYPAHSHQFLEINYVYHGTCEQVINGKTYHFQTGDLILMDTDSVQSIKSLGEDDILINILFRDKSISLDWLSELQSHNSLIYQLLLNETLSDKKQSNFAIFPAEKTHSVIPILNQLLEEYFFPGDFSDKIISNYLSILMYHLARTLSKVTQENLLTKTNDPFAKVLELIDQEFSKLTLKDAAKRLNFNKNYLGNLIKERSGKTFTQILHQKRLSRAKLLIESTQLSIQDIAQQTGFSNRTFFYKKFEKEYGVKPSELRNYDEVSKD</sequence>
<keyword evidence="6" id="KW-1185">Reference proteome</keyword>
<protein>
    <submittedName>
        <fullName evidence="5">Helix-turn-helix domain-containing protein</fullName>
    </submittedName>
</protein>
<dbReference type="RefSeq" id="WP_156806695.1">
    <property type="nucleotide sequence ID" value="NZ_JBHSOJ010000022.1"/>
</dbReference>
<evidence type="ECO:0000256" key="1">
    <source>
        <dbReference type="ARBA" id="ARBA00023015"/>
    </source>
</evidence>
<dbReference type="EMBL" id="JBHSOJ010000022">
    <property type="protein sequence ID" value="MFC5631577.1"/>
    <property type="molecule type" value="Genomic_DNA"/>
</dbReference>